<evidence type="ECO:0000256" key="15">
    <source>
        <dbReference type="ARBA" id="ARBA00050970"/>
    </source>
</evidence>
<dbReference type="PANTHER" id="PTHR11972:SF41">
    <property type="entry name" value="FERRIC REDUCTION OXIDASE 2"/>
    <property type="match status" value="1"/>
</dbReference>
<evidence type="ECO:0000256" key="1">
    <source>
        <dbReference type="ARBA" id="ARBA00001974"/>
    </source>
</evidence>
<keyword evidence="12" id="KW-0408">Iron</keyword>
<dbReference type="Pfam" id="PF08022">
    <property type="entry name" value="FAD_binding_8"/>
    <property type="match status" value="1"/>
</dbReference>
<feature type="transmembrane region" description="Helical" evidence="17">
    <location>
        <begin position="250"/>
        <end position="270"/>
    </location>
</feature>
<evidence type="ECO:0000256" key="9">
    <source>
        <dbReference type="ARBA" id="ARBA00022982"/>
    </source>
</evidence>
<accession>A0AAV1XV92</accession>
<keyword evidence="7" id="KW-0479">Metal-binding</keyword>
<dbReference type="InterPro" id="IPR013121">
    <property type="entry name" value="Fe_red_NAD-bd_6"/>
</dbReference>
<dbReference type="EMBL" id="CAXHTB010000018">
    <property type="protein sequence ID" value="CAL0325217.1"/>
    <property type="molecule type" value="Genomic_DNA"/>
</dbReference>
<dbReference type="SUPFAM" id="SSF63380">
    <property type="entry name" value="Riboflavin synthase domain-like"/>
    <property type="match status" value="1"/>
</dbReference>
<dbReference type="AlphaFoldDB" id="A0AAV1XV92"/>
<dbReference type="PRINTS" id="PR00466">
    <property type="entry name" value="GP91PHOX"/>
</dbReference>
<organism evidence="19 20">
    <name type="scientific">Lupinus luteus</name>
    <name type="common">European yellow lupine</name>
    <dbReference type="NCBI Taxonomy" id="3873"/>
    <lineage>
        <taxon>Eukaryota</taxon>
        <taxon>Viridiplantae</taxon>
        <taxon>Streptophyta</taxon>
        <taxon>Embryophyta</taxon>
        <taxon>Tracheophyta</taxon>
        <taxon>Spermatophyta</taxon>
        <taxon>Magnoliopsida</taxon>
        <taxon>eudicotyledons</taxon>
        <taxon>Gunneridae</taxon>
        <taxon>Pentapetalae</taxon>
        <taxon>rosids</taxon>
        <taxon>fabids</taxon>
        <taxon>Fabales</taxon>
        <taxon>Fabaceae</taxon>
        <taxon>Papilionoideae</taxon>
        <taxon>50 kb inversion clade</taxon>
        <taxon>genistoids sensu lato</taxon>
        <taxon>core genistoids</taxon>
        <taxon>Genisteae</taxon>
        <taxon>Lupinus</taxon>
    </lineage>
</organism>
<dbReference type="GO" id="GO:0005886">
    <property type="term" value="C:plasma membrane"/>
    <property type="evidence" value="ECO:0007669"/>
    <property type="project" value="TreeGrafter"/>
</dbReference>
<evidence type="ECO:0000256" key="13">
    <source>
        <dbReference type="ARBA" id="ARBA00023065"/>
    </source>
</evidence>
<dbReference type="InterPro" id="IPR039261">
    <property type="entry name" value="FNR_nucleotide-bd"/>
</dbReference>
<comment type="similarity">
    <text evidence="3">Belongs to the ferric reductase (FRE) family.</text>
</comment>
<dbReference type="InterPro" id="IPR017938">
    <property type="entry name" value="Riboflavin_synthase-like_b-brl"/>
</dbReference>
<evidence type="ECO:0000256" key="16">
    <source>
        <dbReference type="ARBA" id="ARBA00066905"/>
    </source>
</evidence>
<feature type="transmembrane region" description="Helical" evidence="17">
    <location>
        <begin position="21"/>
        <end position="41"/>
    </location>
</feature>
<feature type="transmembrane region" description="Helical" evidence="17">
    <location>
        <begin position="70"/>
        <end position="91"/>
    </location>
</feature>
<keyword evidence="6 17" id="KW-0812">Transmembrane</keyword>
<evidence type="ECO:0000256" key="5">
    <source>
        <dbReference type="ARBA" id="ARBA00022630"/>
    </source>
</evidence>
<dbReference type="Proteomes" id="UP001497480">
    <property type="component" value="Unassembled WGS sequence"/>
</dbReference>
<dbReference type="Gene3D" id="3.40.50.80">
    <property type="entry name" value="Nucleotide-binding domain of ferredoxin-NADP reductase (FNR) module"/>
    <property type="match status" value="2"/>
</dbReference>
<gene>
    <name evidence="19" type="ORF">LLUT_LOCUS26277</name>
</gene>
<dbReference type="PROSITE" id="PS51384">
    <property type="entry name" value="FAD_FR"/>
    <property type="match status" value="1"/>
</dbReference>
<comment type="caution">
    <text evidence="19">The sequence shown here is derived from an EMBL/GenBank/DDBJ whole genome shotgun (WGS) entry which is preliminary data.</text>
</comment>
<feature type="transmembrane region" description="Helical" evidence="17">
    <location>
        <begin position="114"/>
        <end position="140"/>
    </location>
</feature>
<keyword evidence="10 17" id="KW-1133">Transmembrane helix</keyword>
<dbReference type="InterPro" id="IPR017927">
    <property type="entry name" value="FAD-bd_FR_type"/>
</dbReference>
<evidence type="ECO:0000313" key="19">
    <source>
        <dbReference type="EMBL" id="CAL0325217.1"/>
    </source>
</evidence>
<sequence>MVVEVLKKSLSSKEKYGMIQSAIWLFVVVVFVGWIFIWIMTPTNTWKQVWMPQLYVKAASTNFGVQGLSLLLYTFPVLFIAVLGCVYLHIAKNTNSSNMGRCNDGKKCIWKRPVLVRGLLGIVSGTELALLFMFIALLVWSFSTYLHNDFATITHKSAAKLGLKVWERRLVKTGIRFGQVGNICFAFLFFPVARASSLLPLLGLTSERCIKYHIWLGHITMTLFTLHGFCFIIFWVVTGQTSKMLEWKKIGISKVAGEISLLCGLFMWVASIPRVRRKMFELFFYTHHLYIFFIVFFIFHVGIHHASIMLAGLYLFLVDRFLRFLQSRQQVGLVSARVLPCETVELNFSKDHGLTYNPTSIMFINVPSISNLQWHPFTITSHSNFEKEKLSLVIKSEGTWSKKLYQILSTPSSIDHLNISVEGPHGPTSTNYTRYDTLVMVSGGIGITPFVSIIKELIYMSTTFRYRTPKIMLICAFKNTSCLSLLDLILPNSCTPYDISSTQIQIEAYITRDKKPKPEPDNLIQIQSIWFKPNADDAPISAMLGSHCWLWLAAIITSSFIIFFIIIGLITHYFIFPKDPNTTKIFSSSLRTFINMLVICVSIVIVASAAFLWNEKQNAKKAKKIQNMEGSSPSSLSPDLKNNVADRELESLPQQSLAEATNVHYGARPDLRRLLSEIKGSSVGVLVAGPMKMKQEVAAICSSDLAENLHFESFSFGW</sequence>
<evidence type="ECO:0000259" key="18">
    <source>
        <dbReference type="PROSITE" id="PS51384"/>
    </source>
</evidence>
<reference evidence="19 20" key="1">
    <citation type="submission" date="2024-03" db="EMBL/GenBank/DDBJ databases">
        <authorList>
            <person name="Martinez-Hernandez J."/>
        </authorList>
    </citation>
    <scope>NUCLEOTIDE SEQUENCE [LARGE SCALE GENOMIC DNA]</scope>
</reference>
<name>A0AAV1XV92_LUPLU</name>
<evidence type="ECO:0000256" key="6">
    <source>
        <dbReference type="ARBA" id="ARBA00022692"/>
    </source>
</evidence>
<dbReference type="InterPro" id="IPR013130">
    <property type="entry name" value="Fe3_Rdtase_TM_dom"/>
</dbReference>
<dbReference type="InterPro" id="IPR050369">
    <property type="entry name" value="RBOH/FRE"/>
</dbReference>
<feature type="domain" description="FAD-binding FR-type" evidence="18">
    <location>
        <begin position="326"/>
        <end position="431"/>
    </location>
</feature>
<dbReference type="SFLD" id="SFLDS00052">
    <property type="entry name" value="Ferric_Reductase_Domain"/>
    <property type="match status" value="1"/>
</dbReference>
<dbReference type="Pfam" id="PF08030">
    <property type="entry name" value="NAD_binding_6"/>
    <property type="match status" value="1"/>
</dbReference>
<dbReference type="PANTHER" id="PTHR11972">
    <property type="entry name" value="NADPH OXIDASE"/>
    <property type="match status" value="1"/>
</dbReference>
<dbReference type="GO" id="GO:0046872">
    <property type="term" value="F:metal ion binding"/>
    <property type="evidence" value="ECO:0007669"/>
    <property type="project" value="UniProtKB-KW"/>
</dbReference>
<keyword evidence="13" id="KW-0406">Ion transport</keyword>
<keyword evidence="5" id="KW-0285">Flavoprotein</keyword>
<keyword evidence="9" id="KW-0249">Electron transport</keyword>
<dbReference type="FunFam" id="3.40.50.80:FF:000039">
    <property type="entry name" value="Ferric reduction oxidase 3"/>
    <property type="match status" value="1"/>
</dbReference>
<keyword evidence="14 17" id="KW-0472">Membrane</keyword>
<evidence type="ECO:0000256" key="14">
    <source>
        <dbReference type="ARBA" id="ARBA00023136"/>
    </source>
</evidence>
<protein>
    <recommendedName>
        <fullName evidence="16">ferric-chelate reductase (NADH)</fullName>
        <ecNumber evidence="16">1.16.1.7</ecNumber>
    </recommendedName>
</protein>
<feature type="transmembrane region" description="Helical" evidence="17">
    <location>
        <begin position="180"/>
        <end position="202"/>
    </location>
</feature>
<feature type="transmembrane region" description="Helical" evidence="17">
    <location>
        <begin position="214"/>
        <end position="238"/>
    </location>
</feature>
<evidence type="ECO:0000256" key="4">
    <source>
        <dbReference type="ARBA" id="ARBA00022448"/>
    </source>
</evidence>
<feature type="transmembrane region" description="Helical" evidence="17">
    <location>
        <begin position="549"/>
        <end position="573"/>
    </location>
</feature>
<keyword evidence="20" id="KW-1185">Reference proteome</keyword>
<dbReference type="GO" id="GO:0006811">
    <property type="term" value="P:monoatomic ion transport"/>
    <property type="evidence" value="ECO:0007669"/>
    <property type="project" value="UniProtKB-KW"/>
</dbReference>
<evidence type="ECO:0000256" key="8">
    <source>
        <dbReference type="ARBA" id="ARBA00022827"/>
    </source>
</evidence>
<evidence type="ECO:0000256" key="10">
    <source>
        <dbReference type="ARBA" id="ARBA00022989"/>
    </source>
</evidence>
<evidence type="ECO:0000256" key="7">
    <source>
        <dbReference type="ARBA" id="ARBA00022723"/>
    </source>
</evidence>
<keyword evidence="8" id="KW-0274">FAD</keyword>
<comment type="cofactor">
    <cofactor evidence="1">
        <name>FAD</name>
        <dbReference type="ChEBI" id="CHEBI:57692"/>
    </cofactor>
</comment>
<feature type="transmembrane region" description="Helical" evidence="17">
    <location>
        <begin position="593"/>
        <end position="613"/>
    </location>
</feature>
<dbReference type="CDD" id="cd06186">
    <property type="entry name" value="NOX_Duox_like_FAD_NADP"/>
    <property type="match status" value="1"/>
</dbReference>
<keyword evidence="11" id="KW-0560">Oxidoreductase</keyword>
<dbReference type="GO" id="GO:0140618">
    <property type="term" value="F:ferric-chelate reductase (NADH) activity"/>
    <property type="evidence" value="ECO:0007669"/>
    <property type="project" value="UniProtKB-EC"/>
</dbReference>
<evidence type="ECO:0000256" key="11">
    <source>
        <dbReference type="ARBA" id="ARBA00023002"/>
    </source>
</evidence>
<evidence type="ECO:0000256" key="2">
    <source>
        <dbReference type="ARBA" id="ARBA00004141"/>
    </source>
</evidence>
<dbReference type="InterPro" id="IPR000778">
    <property type="entry name" value="Cyt_b245_heavy_chain"/>
</dbReference>
<dbReference type="SUPFAM" id="SSF52343">
    <property type="entry name" value="Ferredoxin reductase-like, C-terminal NADP-linked domain"/>
    <property type="match status" value="1"/>
</dbReference>
<dbReference type="EC" id="1.16.1.7" evidence="16"/>
<evidence type="ECO:0000256" key="12">
    <source>
        <dbReference type="ARBA" id="ARBA00023004"/>
    </source>
</evidence>
<evidence type="ECO:0000256" key="3">
    <source>
        <dbReference type="ARBA" id="ARBA00006278"/>
    </source>
</evidence>
<keyword evidence="4" id="KW-0813">Transport</keyword>
<proteinExistence type="inferred from homology"/>
<evidence type="ECO:0000256" key="17">
    <source>
        <dbReference type="SAM" id="Phobius"/>
    </source>
</evidence>
<comment type="subcellular location">
    <subcellularLocation>
        <location evidence="2">Membrane</location>
        <topology evidence="2">Multi-pass membrane protein</topology>
    </subcellularLocation>
</comment>
<dbReference type="SFLD" id="SFLDG01168">
    <property type="entry name" value="Ferric_reductase_subgroup_(FRE"/>
    <property type="match status" value="1"/>
</dbReference>
<comment type="catalytic activity">
    <reaction evidence="15">
        <text>2 a Fe(II)-siderophore + NAD(+) + H(+) = 2 a Fe(III)-siderophore + NADH</text>
        <dbReference type="Rhea" id="RHEA:15061"/>
        <dbReference type="Rhea" id="RHEA-COMP:11342"/>
        <dbReference type="Rhea" id="RHEA-COMP:11344"/>
        <dbReference type="ChEBI" id="CHEBI:15378"/>
        <dbReference type="ChEBI" id="CHEBI:29033"/>
        <dbReference type="ChEBI" id="CHEBI:29034"/>
        <dbReference type="ChEBI" id="CHEBI:57540"/>
        <dbReference type="ChEBI" id="CHEBI:57945"/>
        <dbReference type="EC" id="1.16.1.7"/>
    </reaction>
</comment>
<dbReference type="InterPro" id="IPR013112">
    <property type="entry name" value="FAD-bd_8"/>
</dbReference>
<dbReference type="Pfam" id="PF01794">
    <property type="entry name" value="Ferric_reduct"/>
    <property type="match status" value="1"/>
</dbReference>
<evidence type="ECO:0000313" key="20">
    <source>
        <dbReference type="Proteomes" id="UP001497480"/>
    </source>
</evidence>